<dbReference type="RefSeq" id="WP_012694440.1">
    <property type="nucleotide sequence ID" value="NC_012526.1"/>
</dbReference>
<protein>
    <submittedName>
        <fullName evidence="2">Putative penicillin binding protein</fullName>
    </submittedName>
</protein>
<dbReference type="InterPro" id="IPR012338">
    <property type="entry name" value="Beta-lactam/transpept-like"/>
</dbReference>
<dbReference type="PANTHER" id="PTHR43283">
    <property type="entry name" value="BETA-LACTAMASE-RELATED"/>
    <property type="match status" value="1"/>
</dbReference>
<feature type="domain" description="Beta-lactamase-related" evidence="1">
    <location>
        <begin position="36"/>
        <end position="323"/>
    </location>
</feature>
<gene>
    <name evidence="2" type="ordered locus">Deide_22860</name>
</gene>
<organism evidence="2 3">
    <name type="scientific">Deinococcus deserti (strain DSM 17065 / CIP 109153 / LMG 22923 / VCD115)</name>
    <dbReference type="NCBI Taxonomy" id="546414"/>
    <lineage>
        <taxon>Bacteria</taxon>
        <taxon>Thermotogati</taxon>
        <taxon>Deinococcota</taxon>
        <taxon>Deinococci</taxon>
        <taxon>Deinococcales</taxon>
        <taxon>Deinococcaceae</taxon>
        <taxon>Deinococcus</taxon>
    </lineage>
</organism>
<dbReference type="STRING" id="546414.Deide_22860"/>
<dbReference type="Proteomes" id="UP000002208">
    <property type="component" value="Chromosome"/>
</dbReference>
<dbReference type="InterPro" id="IPR050789">
    <property type="entry name" value="Diverse_Enzym_Activities"/>
</dbReference>
<accession>C1D050</accession>
<dbReference type="Pfam" id="PF00144">
    <property type="entry name" value="Beta-lactamase"/>
    <property type="match status" value="1"/>
</dbReference>
<evidence type="ECO:0000259" key="1">
    <source>
        <dbReference type="Pfam" id="PF00144"/>
    </source>
</evidence>
<dbReference type="PaxDb" id="546414-Deide_22860"/>
<sequence length="331" mass="37055">MPCIDLTDWIAAQKLPEPFSGVISLTRPGMRLEGCFGHAIRALELPNTADTRFQMASGCKVFTAVAVSQLMEQGRVTEHTRLLDCVDADLPHIDPRVTLHQRLTHTSGMPDYFDEAVMHDYADVWRDRPMYQIQQPRDFLPLFNHLPMVFSPGERFAYNISGFILLGLVVEALTGQSFASYVRQHVFTPAGMTDSGYFRADDLPDRTAYAYLQRPDGSWSTNIFSVPVMGGPDGGAYTTAPDMERFWKALSDGTRLSPEWILQLRVATGRDRPHTHYGYGVWIEESGSERAFFVEGSDPGVVLRSWFVPDSQTVLTVMGNTGGAAWHFLIP</sequence>
<dbReference type="InterPro" id="IPR001466">
    <property type="entry name" value="Beta-lactam-related"/>
</dbReference>
<evidence type="ECO:0000313" key="3">
    <source>
        <dbReference type="Proteomes" id="UP000002208"/>
    </source>
</evidence>
<dbReference type="SUPFAM" id="SSF56601">
    <property type="entry name" value="beta-lactamase/transpeptidase-like"/>
    <property type="match status" value="1"/>
</dbReference>
<dbReference type="Gene3D" id="3.40.710.10">
    <property type="entry name" value="DD-peptidase/beta-lactamase superfamily"/>
    <property type="match status" value="1"/>
</dbReference>
<dbReference type="HOGENOM" id="CLU_020027_0_3_0"/>
<evidence type="ECO:0000313" key="2">
    <source>
        <dbReference type="EMBL" id="ACO47319.1"/>
    </source>
</evidence>
<proteinExistence type="predicted"/>
<dbReference type="EMBL" id="CP001114">
    <property type="protein sequence ID" value="ACO47319.1"/>
    <property type="molecule type" value="Genomic_DNA"/>
</dbReference>
<dbReference type="AlphaFoldDB" id="C1D050"/>
<name>C1D050_DEIDV</name>
<reference evidence="2 3" key="1">
    <citation type="journal article" date="2009" name="PLoS Genet.">
        <title>Alliance of proteomics and genomics to unravel the specificities of Sahara bacterium Deinococcus deserti.</title>
        <authorList>
            <person name="de Groot A."/>
            <person name="Dulermo R."/>
            <person name="Ortet P."/>
            <person name="Blanchard L."/>
            <person name="Guerin P."/>
            <person name="Fernandez B."/>
            <person name="Vacherie B."/>
            <person name="Dossat C."/>
            <person name="Jolivet E."/>
            <person name="Siguier P."/>
            <person name="Chandler M."/>
            <person name="Barakat M."/>
            <person name="Dedieu A."/>
            <person name="Barbe V."/>
            <person name="Heulin T."/>
            <person name="Sommer S."/>
            <person name="Achouak W."/>
            <person name="Armengaud J."/>
        </authorList>
    </citation>
    <scope>NUCLEOTIDE SEQUENCE [LARGE SCALE GENOMIC DNA]</scope>
    <source>
        <strain evidence="3">DSM 17065 / CIP 109153 / LMG 22923 / VCD115</strain>
    </source>
</reference>
<dbReference type="KEGG" id="ddr:Deide_22860"/>
<keyword evidence="3" id="KW-1185">Reference proteome</keyword>
<dbReference type="eggNOG" id="COG1680">
    <property type="taxonomic scope" value="Bacteria"/>
</dbReference>